<sequence length="38" mass="4513">MLKILKNWLFLRVWETGSDIDMGWNMGMWPARVMCLAV</sequence>
<name>A0A0B0MCE0_GOSAR</name>
<dbReference type="AlphaFoldDB" id="A0A0B0MCE0"/>
<comment type="caution">
    <text evidence="1">The sequence shown here is derived from an EMBL/GenBank/DDBJ whole genome shotgun (WGS) entry which is preliminary data.</text>
</comment>
<keyword evidence="2" id="KW-1185">Reference proteome</keyword>
<accession>A0A0B0MCE0</accession>
<proteinExistence type="predicted"/>
<organism evidence="1 2">
    <name type="scientific">Gossypium arboreum</name>
    <name type="common">Tree cotton</name>
    <name type="synonym">Gossypium nanking</name>
    <dbReference type="NCBI Taxonomy" id="29729"/>
    <lineage>
        <taxon>Eukaryota</taxon>
        <taxon>Viridiplantae</taxon>
        <taxon>Streptophyta</taxon>
        <taxon>Embryophyta</taxon>
        <taxon>Tracheophyta</taxon>
        <taxon>Spermatophyta</taxon>
        <taxon>Magnoliopsida</taxon>
        <taxon>eudicotyledons</taxon>
        <taxon>Gunneridae</taxon>
        <taxon>Pentapetalae</taxon>
        <taxon>rosids</taxon>
        <taxon>malvids</taxon>
        <taxon>Malvales</taxon>
        <taxon>Malvaceae</taxon>
        <taxon>Malvoideae</taxon>
        <taxon>Gossypium</taxon>
    </lineage>
</organism>
<evidence type="ECO:0000313" key="1">
    <source>
        <dbReference type="EMBL" id="KHF98036.1"/>
    </source>
</evidence>
<reference evidence="2" key="1">
    <citation type="submission" date="2014-09" db="EMBL/GenBank/DDBJ databases">
        <authorList>
            <person name="Mudge J."/>
            <person name="Ramaraj T."/>
            <person name="Lindquist I.E."/>
            <person name="Bharti A.K."/>
            <person name="Sundararajan A."/>
            <person name="Cameron C.T."/>
            <person name="Woodward J.E."/>
            <person name="May G.D."/>
            <person name="Brubaker C."/>
            <person name="Broadhvest J."/>
            <person name="Wilkins T.A."/>
        </authorList>
    </citation>
    <scope>NUCLEOTIDE SEQUENCE</scope>
    <source>
        <strain evidence="2">cv. AKA8401</strain>
    </source>
</reference>
<gene>
    <name evidence="1" type="ORF">F383_37457</name>
</gene>
<evidence type="ECO:0000313" key="2">
    <source>
        <dbReference type="Proteomes" id="UP000032142"/>
    </source>
</evidence>
<dbReference type="EMBL" id="JRRC01025526">
    <property type="protein sequence ID" value="KHF98036.1"/>
    <property type="molecule type" value="Genomic_DNA"/>
</dbReference>
<protein>
    <submittedName>
        <fullName evidence="1">Mitochondrial ribonuclease P 1</fullName>
    </submittedName>
</protein>
<dbReference type="Proteomes" id="UP000032142">
    <property type="component" value="Unassembled WGS sequence"/>
</dbReference>